<evidence type="ECO:0000313" key="2">
    <source>
        <dbReference type="EMBL" id="MDP7739759.1"/>
    </source>
</evidence>
<feature type="signal peptide" evidence="1">
    <location>
        <begin position="1"/>
        <end position="26"/>
    </location>
</feature>
<evidence type="ECO:0000313" key="3">
    <source>
        <dbReference type="Proteomes" id="UP001229081"/>
    </source>
</evidence>
<protein>
    <recommendedName>
        <fullName evidence="4">Secreted protein</fullName>
    </recommendedName>
</protein>
<dbReference type="EMBL" id="JAUFSA010000008">
    <property type="protein sequence ID" value="MDP7739759.1"/>
    <property type="molecule type" value="Genomic_DNA"/>
</dbReference>
<reference evidence="2" key="1">
    <citation type="submission" date="2023-06" db="EMBL/GenBank/DDBJ databases">
        <title>Identification of two novel mycobacterium reveal diversities and complexities of Mycobacterium gordonae clade.</title>
        <authorList>
            <person name="Matsumoto Y."/>
            <person name="Nakamura S."/>
            <person name="Motooka D."/>
            <person name="Fukushima K."/>
        </authorList>
    </citation>
    <scope>NUCLEOTIDE SEQUENCE</scope>
    <source>
        <strain evidence="2">TY812</strain>
    </source>
</reference>
<dbReference type="PROSITE" id="PS51257">
    <property type="entry name" value="PROKAR_LIPOPROTEIN"/>
    <property type="match status" value="1"/>
</dbReference>
<dbReference type="Proteomes" id="UP001229081">
    <property type="component" value="Unassembled WGS sequence"/>
</dbReference>
<evidence type="ECO:0000256" key="1">
    <source>
        <dbReference type="SAM" id="SignalP"/>
    </source>
</evidence>
<proteinExistence type="predicted"/>
<dbReference type="RefSeq" id="WP_287042179.1">
    <property type="nucleotide sequence ID" value="NZ_JAUFSA010000008.1"/>
</dbReference>
<gene>
    <name evidence="2" type="ORF">QXL92_34080</name>
</gene>
<evidence type="ECO:0008006" key="4">
    <source>
        <dbReference type="Google" id="ProtNLM"/>
    </source>
</evidence>
<organism evidence="2 3">
    <name type="scientific">Mycobacterium paragordonae</name>
    <dbReference type="NCBI Taxonomy" id="1389713"/>
    <lineage>
        <taxon>Bacteria</taxon>
        <taxon>Bacillati</taxon>
        <taxon>Actinomycetota</taxon>
        <taxon>Actinomycetes</taxon>
        <taxon>Mycobacteriales</taxon>
        <taxon>Mycobacteriaceae</taxon>
        <taxon>Mycobacterium</taxon>
    </lineage>
</organism>
<accession>A0AAJ1W9N2</accession>
<dbReference type="AlphaFoldDB" id="A0AAJ1W9N2"/>
<comment type="caution">
    <text evidence="2">The sequence shown here is derived from an EMBL/GenBank/DDBJ whole genome shotgun (WGS) entry which is preliminary data.</text>
</comment>
<feature type="chain" id="PRO_5042514812" description="Secreted protein" evidence="1">
    <location>
        <begin position="27"/>
        <end position="173"/>
    </location>
</feature>
<keyword evidence="1" id="KW-0732">Signal</keyword>
<name>A0AAJ1W9N2_9MYCO</name>
<sequence length="173" mass="17770">MIAKTLTIAAAGAVLTAAITACTAHAEPSKFPDLSGYTPVNIADYRIDTTTPGHPSSGTYFLTPDGITCNFPIGAAQCSGNNLPGVPPATSNPAAGINMVNWVGTDTGLKQTNEGPASDVINGQQIKTLPPFHSITVSGVICGVDDKKMTACKDPQGRGFVLSPAWSGWLGKI</sequence>